<dbReference type="Proteomes" id="UP000189177">
    <property type="component" value="Unassembled WGS sequence"/>
</dbReference>
<reference evidence="1 2" key="1">
    <citation type="submission" date="2017-02" db="EMBL/GenBank/DDBJ databases">
        <title>Genomic diversity within the haloalkaliphilic genus Thioalkalivibrio.</title>
        <authorList>
            <person name="Ahn A.-C."/>
            <person name="Meier-Kolthoff J."/>
            <person name="Overmars L."/>
            <person name="Richter M."/>
            <person name="Woyke T."/>
            <person name="Sorokin D.Y."/>
            <person name="Muyzer G."/>
        </authorList>
    </citation>
    <scope>NUCLEOTIDE SEQUENCE [LARGE SCALE GENOMIC DNA]</scope>
    <source>
        <strain evidence="1 2">HL17</strain>
    </source>
</reference>
<dbReference type="InterPro" id="IPR010342">
    <property type="entry name" value="DUF938"/>
</dbReference>
<dbReference type="Pfam" id="PF06080">
    <property type="entry name" value="DUF938"/>
    <property type="match status" value="1"/>
</dbReference>
<name>A0A1V2ZZ66_9GAMM</name>
<dbReference type="AlphaFoldDB" id="A0A1V2ZZ66"/>
<dbReference type="RefSeq" id="WP_024328477.1">
    <property type="nucleotide sequence ID" value="NZ_MUZR01000017.1"/>
</dbReference>
<dbReference type="SUPFAM" id="SSF53335">
    <property type="entry name" value="S-adenosyl-L-methionine-dependent methyltransferases"/>
    <property type="match status" value="1"/>
</dbReference>
<keyword evidence="2" id="KW-1185">Reference proteome</keyword>
<dbReference type="OrthoDB" id="5563826at2"/>
<dbReference type="GO" id="GO:0032259">
    <property type="term" value="P:methylation"/>
    <property type="evidence" value="ECO:0007669"/>
    <property type="project" value="UniProtKB-KW"/>
</dbReference>
<dbReference type="GO" id="GO:0008168">
    <property type="term" value="F:methyltransferase activity"/>
    <property type="evidence" value="ECO:0007669"/>
    <property type="project" value="UniProtKB-KW"/>
</dbReference>
<dbReference type="PANTHER" id="PTHR20974">
    <property type="entry name" value="UPF0585 PROTEIN CG18661"/>
    <property type="match status" value="1"/>
</dbReference>
<proteinExistence type="predicted"/>
<dbReference type="InterPro" id="IPR029063">
    <property type="entry name" value="SAM-dependent_MTases_sf"/>
</dbReference>
<dbReference type="Gene3D" id="3.40.50.150">
    <property type="entry name" value="Vaccinia Virus protein VP39"/>
    <property type="match status" value="1"/>
</dbReference>
<evidence type="ECO:0000313" key="1">
    <source>
        <dbReference type="EMBL" id="OOC10392.1"/>
    </source>
</evidence>
<evidence type="ECO:0000313" key="2">
    <source>
        <dbReference type="Proteomes" id="UP000189177"/>
    </source>
</evidence>
<dbReference type="EMBL" id="MUZR01000017">
    <property type="protein sequence ID" value="OOC10392.1"/>
    <property type="molecule type" value="Genomic_DNA"/>
</dbReference>
<keyword evidence="1" id="KW-0489">Methyltransferase</keyword>
<dbReference type="STRING" id="252474.B1A74_06255"/>
<organism evidence="1 2">
    <name type="scientific">Thioalkalivibrio halophilus</name>
    <dbReference type="NCBI Taxonomy" id="252474"/>
    <lineage>
        <taxon>Bacteria</taxon>
        <taxon>Pseudomonadati</taxon>
        <taxon>Pseudomonadota</taxon>
        <taxon>Gammaproteobacteria</taxon>
        <taxon>Chromatiales</taxon>
        <taxon>Ectothiorhodospiraceae</taxon>
        <taxon>Thioalkalivibrio</taxon>
    </lineage>
</organism>
<dbReference type="PANTHER" id="PTHR20974:SF0">
    <property type="entry name" value="UPF0585 PROTEIN CG18661"/>
    <property type="match status" value="1"/>
</dbReference>
<gene>
    <name evidence="1" type="ORF">B1A74_06255</name>
</gene>
<comment type="caution">
    <text evidence="1">The sequence shown here is derived from an EMBL/GenBank/DDBJ whole genome shotgun (WGS) entry which is preliminary data.</text>
</comment>
<sequence length="202" mass="22442">MEVTQRPYAPAAEQNREPILEVLERWFIRPGALLELGAGTGQHAAFMAPRLGHLQWLPTDVAEHLPGIEAWRREAAAPNLQPPRALDVAADPWPDGPFRYVYSANTVHILHWSGVEALFAGVARVLEPDGLFALYGPFAHDGEHTAESNARFDRSLRQQDPGMGVRDRADLDALAQAHGLSREAVVDMPVNNQILIWRRDPV</sequence>
<protein>
    <submittedName>
        <fullName evidence="1">Methylase</fullName>
    </submittedName>
</protein>
<accession>A0A1V2ZZ66</accession>
<keyword evidence="1" id="KW-0808">Transferase</keyword>